<reference evidence="2" key="1">
    <citation type="journal article" date="2015" name="Nature">
        <title>Complex archaea that bridge the gap between prokaryotes and eukaryotes.</title>
        <authorList>
            <person name="Spang A."/>
            <person name="Saw J.H."/>
            <person name="Jorgensen S.L."/>
            <person name="Zaremba-Niedzwiedzka K."/>
            <person name="Martijn J."/>
            <person name="Lind A.E."/>
            <person name="van Eijk R."/>
            <person name="Schleper C."/>
            <person name="Guy L."/>
            <person name="Ettema T.J."/>
        </authorList>
    </citation>
    <scope>NUCLEOTIDE SEQUENCE</scope>
</reference>
<gene>
    <name evidence="2" type="ORF">LCGC14_0411040</name>
</gene>
<protein>
    <submittedName>
        <fullName evidence="2">Uncharacterized protein</fullName>
    </submittedName>
</protein>
<proteinExistence type="predicted"/>
<comment type="caution">
    <text evidence="2">The sequence shown here is derived from an EMBL/GenBank/DDBJ whole genome shotgun (WGS) entry which is preliminary data.</text>
</comment>
<name>A0A0F9W2X5_9ZZZZ</name>
<dbReference type="AlphaFoldDB" id="A0A0F9W2X5"/>
<feature type="compositionally biased region" description="Basic and acidic residues" evidence="1">
    <location>
        <begin position="173"/>
        <end position="183"/>
    </location>
</feature>
<evidence type="ECO:0000313" key="2">
    <source>
        <dbReference type="EMBL" id="KKN72393.1"/>
    </source>
</evidence>
<feature type="region of interest" description="Disordered" evidence="1">
    <location>
        <begin position="164"/>
        <end position="183"/>
    </location>
</feature>
<sequence>MSKWRDYAKSFSLTDAEFIDEFRNACRSHKPNMITGSQRWIGHDRPRPIDEDEAAGARALDMEPEEFSKLSDGAKVEACSQAVKEDAADNPSPTLGDALDKTRTFAPIGGRPVVFIQNGPKCTTIDPNQAAYYKSKLTSEGEKDLEASKNDRYKETLRERFIFVEDAKDAEETDKTEGETETP</sequence>
<evidence type="ECO:0000256" key="1">
    <source>
        <dbReference type="SAM" id="MobiDB-lite"/>
    </source>
</evidence>
<dbReference type="EMBL" id="LAZR01000363">
    <property type="protein sequence ID" value="KKN72393.1"/>
    <property type="molecule type" value="Genomic_DNA"/>
</dbReference>
<organism evidence="2">
    <name type="scientific">marine sediment metagenome</name>
    <dbReference type="NCBI Taxonomy" id="412755"/>
    <lineage>
        <taxon>unclassified sequences</taxon>
        <taxon>metagenomes</taxon>
        <taxon>ecological metagenomes</taxon>
    </lineage>
</organism>
<accession>A0A0F9W2X5</accession>